<keyword evidence="4" id="KW-1185">Reference proteome</keyword>
<evidence type="ECO:0000256" key="1">
    <source>
        <dbReference type="SAM" id="MobiDB-lite"/>
    </source>
</evidence>
<feature type="region of interest" description="Disordered" evidence="1">
    <location>
        <begin position="46"/>
        <end position="65"/>
    </location>
</feature>
<protein>
    <submittedName>
        <fullName evidence="3">Uncharacterized protein</fullName>
    </submittedName>
</protein>
<organism evidence="3 4">
    <name type="scientific">Alternaria panax</name>
    <dbReference type="NCBI Taxonomy" id="48097"/>
    <lineage>
        <taxon>Eukaryota</taxon>
        <taxon>Fungi</taxon>
        <taxon>Dikarya</taxon>
        <taxon>Ascomycota</taxon>
        <taxon>Pezizomycotina</taxon>
        <taxon>Dothideomycetes</taxon>
        <taxon>Pleosporomycetidae</taxon>
        <taxon>Pleosporales</taxon>
        <taxon>Pleosporineae</taxon>
        <taxon>Pleosporaceae</taxon>
        <taxon>Alternaria</taxon>
        <taxon>Alternaria sect. Panax</taxon>
    </lineage>
</organism>
<sequence length="244" mass="26788">MAPAAQYRGTLHIITTTTQVQLQNEAEGPKNTMDTTDDAVKELSMSKATDSVRSTSNFNWPSTTPNVKTTRHFTIPQIQGIVPGIRHALHIDAASPSLPQSLRSPRDVALAEKPSLSARLIPSTLITSTPPSPHHSTYPRVSPPGFLYPETIVPHAAISTQNSNLLQHPESVSRNKSPYHSSIMGRVDFKLVYLPTGYKVLLVGTLATLVLGIVWTLLIWVVNKRMDMVLKSGAEEGKERKGRR</sequence>
<comment type="caution">
    <text evidence="3">The sequence shown here is derived from an EMBL/GenBank/DDBJ whole genome shotgun (WGS) entry which is preliminary data.</text>
</comment>
<accession>A0AAD4IEL0</accession>
<evidence type="ECO:0000256" key="2">
    <source>
        <dbReference type="SAM" id="Phobius"/>
    </source>
</evidence>
<dbReference type="AlphaFoldDB" id="A0AAD4IEL0"/>
<keyword evidence="2" id="KW-1133">Transmembrane helix</keyword>
<evidence type="ECO:0000313" key="3">
    <source>
        <dbReference type="EMBL" id="KAG9193278.1"/>
    </source>
</evidence>
<keyword evidence="2" id="KW-0812">Transmembrane</keyword>
<dbReference type="Proteomes" id="UP001199106">
    <property type="component" value="Unassembled WGS sequence"/>
</dbReference>
<dbReference type="EMBL" id="JAANER010000002">
    <property type="protein sequence ID" value="KAG9193278.1"/>
    <property type="molecule type" value="Genomic_DNA"/>
</dbReference>
<evidence type="ECO:0000313" key="4">
    <source>
        <dbReference type="Proteomes" id="UP001199106"/>
    </source>
</evidence>
<feature type="transmembrane region" description="Helical" evidence="2">
    <location>
        <begin position="200"/>
        <end position="222"/>
    </location>
</feature>
<gene>
    <name evidence="3" type="ORF">G6011_03313</name>
</gene>
<name>A0AAD4IEL0_9PLEO</name>
<proteinExistence type="predicted"/>
<keyword evidence="2" id="KW-0472">Membrane</keyword>
<reference evidence="3" key="1">
    <citation type="submission" date="2021-07" db="EMBL/GenBank/DDBJ databases">
        <title>Genome Resource of American Ginseng Black Spot Pathogen Alternaria panax.</title>
        <authorList>
            <person name="Qiu C."/>
            <person name="Wang W."/>
            <person name="Liu Z."/>
        </authorList>
    </citation>
    <scope>NUCLEOTIDE SEQUENCE</scope>
    <source>
        <strain evidence="3">BNCC115425</strain>
    </source>
</reference>